<dbReference type="InterPro" id="IPR013320">
    <property type="entry name" value="ConA-like_dom_sf"/>
</dbReference>
<dbReference type="SUPFAM" id="SSF54523">
    <property type="entry name" value="Pili subunits"/>
    <property type="match status" value="1"/>
</dbReference>
<dbReference type="InterPro" id="IPR012902">
    <property type="entry name" value="N_methyl_site"/>
</dbReference>
<keyword evidence="1" id="KW-0812">Transmembrane</keyword>
<name>K2G090_9BACT</name>
<evidence type="ECO:0000256" key="1">
    <source>
        <dbReference type="SAM" id="Phobius"/>
    </source>
</evidence>
<dbReference type="EMBL" id="AMFJ01000312">
    <property type="protein sequence ID" value="EKE28608.1"/>
    <property type="molecule type" value="Genomic_DNA"/>
</dbReference>
<dbReference type="SUPFAM" id="SSF49899">
    <property type="entry name" value="Concanavalin A-like lectins/glucanases"/>
    <property type="match status" value="1"/>
</dbReference>
<comment type="caution">
    <text evidence="2">The sequence shown here is derived from an EMBL/GenBank/DDBJ whole genome shotgun (WGS) entry which is preliminary data.</text>
</comment>
<keyword evidence="1" id="KW-1133">Transmembrane helix</keyword>
<gene>
    <name evidence="2" type="ORF">ACD_3C00038G0002</name>
</gene>
<organism evidence="2">
    <name type="scientific">uncultured bacterium</name>
    <name type="common">gcode 4</name>
    <dbReference type="NCBI Taxonomy" id="1234023"/>
    <lineage>
        <taxon>Bacteria</taxon>
        <taxon>environmental samples</taxon>
    </lineage>
</organism>
<sequence>MPYNKNKSAFTLVELIVVIVILAILATIAFLSFSSQSASARDSTRLSDMSNIAKWLSVFNASAWTYPKPDNSVTITASWVTIWYQWYAWTSVLGIAKLSNWWKDPLDWSYYTYYTDTNKSRFQLLGFLEDWSNIALSYLPLSPRGEGWGEVSADSISYSWRYVLTKWDMLWILLKTGTMLPIQANSWTWVDIATASGSQYISILSNKEKLNWFVISNDDPSLVWYWDMETMSWNLIKDLTWKWNDWICMDWSTQVACNTALQWPQFTSWNGKTGKAMIFDGIPDNTSWDWIWAWDNNTWTLLDKTVSIAFWFKANQWIGGLSYPLRKWFWYDESYWVRITQNQIGLDYYNWSSPFISHKVTYTPGFYIGWHHATIVRNYDNRTVNIYIDWISLWTLNYTDNPVNNWVSLWIWWHWWSTNQKFNWTLDEMRIYNRVLSAAEISAYYYATR</sequence>
<evidence type="ECO:0000313" key="2">
    <source>
        <dbReference type="EMBL" id="EKE28608.1"/>
    </source>
</evidence>
<dbReference type="InterPro" id="IPR045584">
    <property type="entry name" value="Pilin-like"/>
</dbReference>
<proteinExistence type="predicted"/>
<protein>
    <submittedName>
        <fullName evidence="2">Uncharacterized protein</fullName>
    </submittedName>
</protein>
<feature type="transmembrane region" description="Helical" evidence="1">
    <location>
        <begin position="12"/>
        <end position="33"/>
    </location>
</feature>
<reference evidence="2" key="1">
    <citation type="journal article" date="2012" name="Science">
        <title>Fermentation, hydrogen, and sulfur metabolism in multiple uncultivated bacterial phyla.</title>
        <authorList>
            <person name="Wrighton K.C."/>
            <person name="Thomas B.C."/>
            <person name="Sharon I."/>
            <person name="Miller C.S."/>
            <person name="Castelle C.J."/>
            <person name="VerBerkmoes N.C."/>
            <person name="Wilkins M.J."/>
            <person name="Hettich R.L."/>
            <person name="Lipton M.S."/>
            <person name="Williams K.H."/>
            <person name="Long P.E."/>
            <person name="Banfield J.F."/>
        </authorList>
    </citation>
    <scope>NUCLEOTIDE SEQUENCE [LARGE SCALE GENOMIC DNA]</scope>
</reference>
<dbReference type="AlphaFoldDB" id="K2G090"/>
<dbReference type="Pfam" id="PF07963">
    <property type="entry name" value="N_methyl"/>
    <property type="match status" value="1"/>
</dbReference>
<dbReference type="Gene3D" id="2.60.120.200">
    <property type="match status" value="1"/>
</dbReference>
<accession>K2G090</accession>
<keyword evidence="1" id="KW-0472">Membrane</keyword>
<dbReference type="Gene3D" id="3.30.700.10">
    <property type="entry name" value="Glycoprotein, Type 4 Pilin"/>
    <property type="match status" value="1"/>
</dbReference>
<dbReference type="NCBIfam" id="TIGR02532">
    <property type="entry name" value="IV_pilin_GFxxxE"/>
    <property type="match status" value="1"/>
</dbReference>